<comment type="caution">
    <text evidence="2">The sequence shown here is derived from an EMBL/GenBank/DDBJ whole genome shotgun (WGS) entry which is preliminary data.</text>
</comment>
<sequence>MLGLKSFEGFQPQLPYGLVEKLRHSQLCNGEWLVLPGTLNRSCCWLHGLLCSLRSGDQPNVTFDITTLATSKTYSSRFLTPVLVVAIALALITAHWERDVRSGIKSQVPRRNFTRRLRAVKGQATVSVLILSSSHSGLHSAHPPSPPLSNTVDHDFD</sequence>
<evidence type="ECO:0000256" key="1">
    <source>
        <dbReference type="SAM" id="MobiDB-lite"/>
    </source>
</evidence>
<name>A0AAV4BJF4_9GAST</name>
<dbReference type="EMBL" id="BLXT01005065">
    <property type="protein sequence ID" value="GFO19527.1"/>
    <property type="molecule type" value="Genomic_DNA"/>
</dbReference>
<gene>
    <name evidence="2" type="ORF">PoB_004603200</name>
</gene>
<reference evidence="2 3" key="1">
    <citation type="journal article" date="2021" name="Elife">
        <title>Chloroplast acquisition without the gene transfer in kleptoplastic sea slugs, Plakobranchus ocellatus.</title>
        <authorList>
            <person name="Maeda T."/>
            <person name="Takahashi S."/>
            <person name="Yoshida T."/>
            <person name="Shimamura S."/>
            <person name="Takaki Y."/>
            <person name="Nagai Y."/>
            <person name="Toyoda A."/>
            <person name="Suzuki Y."/>
            <person name="Arimoto A."/>
            <person name="Ishii H."/>
            <person name="Satoh N."/>
            <person name="Nishiyama T."/>
            <person name="Hasebe M."/>
            <person name="Maruyama T."/>
            <person name="Minagawa J."/>
            <person name="Obokata J."/>
            <person name="Shigenobu S."/>
        </authorList>
    </citation>
    <scope>NUCLEOTIDE SEQUENCE [LARGE SCALE GENOMIC DNA]</scope>
</reference>
<dbReference type="Proteomes" id="UP000735302">
    <property type="component" value="Unassembled WGS sequence"/>
</dbReference>
<keyword evidence="3" id="KW-1185">Reference proteome</keyword>
<accession>A0AAV4BJF4</accession>
<feature type="region of interest" description="Disordered" evidence="1">
    <location>
        <begin position="135"/>
        <end position="157"/>
    </location>
</feature>
<dbReference type="AlphaFoldDB" id="A0AAV4BJF4"/>
<evidence type="ECO:0000313" key="3">
    <source>
        <dbReference type="Proteomes" id="UP000735302"/>
    </source>
</evidence>
<proteinExistence type="predicted"/>
<evidence type="ECO:0000313" key="2">
    <source>
        <dbReference type="EMBL" id="GFO19527.1"/>
    </source>
</evidence>
<organism evidence="2 3">
    <name type="scientific">Plakobranchus ocellatus</name>
    <dbReference type="NCBI Taxonomy" id="259542"/>
    <lineage>
        <taxon>Eukaryota</taxon>
        <taxon>Metazoa</taxon>
        <taxon>Spiralia</taxon>
        <taxon>Lophotrochozoa</taxon>
        <taxon>Mollusca</taxon>
        <taxon>Gastropoda</taxon>
        <taxon>Heterobranchia</taxon>
        <taxon>Euthyneura</taxon>
        <taxon>Panpulmonata</taxon>
        <taxon>Sacoglossa</taxon>
        <taxon>Placobranchoidea</taxon>
        <taxon>Plakobranchidae</taxon>
        <taxon>Plakobranchus</taxon>
    </lineage>
</organism>
<protein>
    <submittedName>
        <fullName evidence="2">Uncharacterized protein</fullName>
    </submittedName>
</protein>